<dbReference type="EMBL" id="JAGSND010000013">
    <property type="protein sequence ID" value="MBR0599461.1"/>
    <property type="molecule type" value="Genomic_DNA"/>
</dbReference>
<dbReference type="Proteomes" id="UP000675664">
    <property type="component" value="Unassembled WGS sequence"/>
</dbReference>
<dbReference type="RefSeq" id="WP_227019594.1">
    <property type="nucleotide sequence ID" value="NZ_JAGSND010000013.1"/>
</dbReference>
<keyword evidence="2" id="KW-1133">Transmembrane helix</keyword>
<comment type="caution">
    <text evidence="3">The sequence shown here is derived from an EMBL/GenBank/DDBJ whole genome shotgun (WGS) entry which is preliminary data.</text>
</comment>
<keyword evidence="2" id="KW-0472">Membrane</keyword>
<dbReference type="Pfam" id="PF03419">
    <property type="entry name" value="Peptidase_U4"/>
    <property type="match status" value="1"/>
</dbReference>
<evidence type="ECO:0000313" key="4">
    <source>
        <dbReference type="Proteomes" id="UP000675664"/>
    </source>
</evidence>
<dbReference type="InterPro" id="IPR005081">
    <property type="entry name" value="SpoIIGA"/>
</dbReference>
<evidence type="ECO:0000256" key="1">
    <source>
        <dbReference type="PIRSR" id="PIRSR018571-1"/>
    </source>
</evidence>
<evidence type="ECO:0000256" key="2">
    <source>
        <dbReference type="SAM" id="Phobius"/>
    </source>
</evidence>
<feature type="transmembrane region" description="Helical" evidence="2">
    <location>
        <begin position="88"/>
        <end position="108"/>
    </location>
</feature>
<dbReference type="PIRSF" id="PIRSF018571">
    <property type="entry name" value="SpoIIGA"/>
    <property type="match status" value="1"/>
</dbReference>
<reference evidence="3" key="1">
    <citation type="submission" date="2021-04" db="EMBL/GenBank/DDBJ databases">
        <title>Sinoanaerobacter chloroacetimidivorans sp. nov., an obligate anaerobic bacterium isolated from anaerobic sludge.</title>
        <authorList>
            <person name="Bao Y."/>
        </authorList>
    </citation>
    <scope>NUCLEOTIDE SEQUENCE</scope>
    <source>
        <strain evidence="3">BAD-6</strain>
    </source>
</reference>
<evidence type="ECO:0000313" key="3">
    <source>
        <dbReference type="EMBL" id="MBR0599461.1"/>
    </source>
</evidence>
<keyword evidence="4" id="KW-1185">Reference proteome</keyword>
<keyword evidence="2" id="KW-0812">Transmembrane</keyword>
<gene>
    <name evidence="3" type="ORF">KCX82_16360</name>
</gene>
<sequence length="311" mass="34546">MVIYAEYLFTENFITGGIILLLTAKITGFHLKKSLMVLGSALCGIYAFILFWDTLNPWIAILFKIAFSAVLVKLVYPVKGMRQFLRTLLIFYLVSFAMGGITIGAVYFMGLSGITHNSAIYIEGFTYLNIALGCVLTCLLFYFFASFMKGKLIREKTTANVRIEFEEKHVTVKGMVDTGNSLTDPFTGKPVLIISADAASKILPEEMMKETARDEKELAIYERLMQGSFAGRVRLIPYKSIGAEKGFLIGIRPDKIVIEMDHAKGYVNPVNMPEGTILALYKGIFSNENTEEGYSILLHPSVMEGGIACNV</sequence>
<reference evidence="3" key="2">
    <citation type="submission" date="2021-04" db="EMBL/GenBank/DDBJ databases">
        <authorList>
            <person name="Liu J."/>
        </authorList>
    </citation>
    <scope>NUCLEOTIDE SEQUENCE</scope>
    <source>
        <strain evidence="3">BAD-6</strain>
    </source>
</reference>
<dbReference type="GO" id="GO:0004190">
    <property type="term" value="F:aspartic-type endopeptidase activity"/>
    <property type="evidence" value="ECO:0007669"/>
    <property type="project" value="InterPro"/>
</dbReference>
<proteinExistence type="predicted"/>
<organism evidence="3 4">
    <name type="scientific">Sinanaerobacter chloroacetimidivorans</name>
    <dbReference type="NCBI Taxonomy" id="2818044"/>
    <lineage>
        <taxon>Bacteria</taxon>
        <taxon>Bacillati</taxon>
        <taxon>Bacillota</taxon>
        <taxon>Clostridia</taxon>
        <taxon>Peptostreptococcales</taxon>
        <taxon>Anaerovoracaceae</taxon>
        <taxon>Sinanaerobacter</taxon>
    </lineage>
</organism>
<feature type="transmembrane region" description="Helical" evidence="2">
    <location>
        <begin position="120"/>
        <end position="144"/>
    </location>
</feature>
<protein>
    <submittedName>
        <fullName evidence="3">Sigma-E processing peptidase SpoIIGA</fullName>
    </submittedName>
</protein>
<dbReference type="GO" id="GO:0030436">
    <property type="term" value="P:asexual sporulation"/>
    <property type="evidence" value="ECO:0007669"/>
    <property type="project" value="InterPro"/>
</dbReference>
<dbReference type="GO" id="GO:0006508">
    <property type="term" value="P:proteolysis"/>
    <property type="evidence" value="ECO:0007669"/>
    <property type="project" value="InterPro"/>
</dbReference>
<feature type="transmembrane region" description="Helical" evidence="2">
    <location>
        <begin position="58"/>
        <end position="76"/>
    </location>
</feature>
<name>A0A8J7W5J5_9FIRM</name>
<feature type="transmembrane region" description="Helical" evidence="2">
    <location>
        <begin position="35"/>
        <end position="52"/>
    </location>
</feature>
<accession>A0A8J7W5J5</accession>
<feature type="active site" evidence="1">
    <location>
        <position position="177"/>
    </location>
</feature>
<dbReference type="AlphaFoldDB" id="A0A8J7W5J5"/>